<name>A0ABD2J116_HETSC</name>
<organism evidence="2 3">
    <name type="scientific">Heterodera schachtii</name>
    <name type="common">Sugarbeet cyst nematode worm</name>
    <name type="synonym">Tylenchus schachtii</name>
    <dbReference type="NCBI Taxonomy" id="97005"/>
    <lineage>
        <taxon>Eukaryota</taxon>
        <taxon>Metazoa</taxon>
        <taxon>Ecdysozoa</taxon>
        <taxon>Nematoda</taxon>
        <taxon>Chromadorea</taxon>
        <taxon>Rhabditida</taxon>
        <taxon>Tylenchina</taxon>
        <taxon>Tylenchomorpha</taxon>
        <taxon>Tylenchoidea</taxon>
        <taxon>Heteroderidae</taxon>
        <taxon>Heteroderinae</taxon>
        <taxon>Heterodera</taxon>
    </lineage>
</organism>
<feature type="region of interest" description="Disordered" evidence="1">
    <location>
        <begin position="1"/>
        <end position="77"/>
    </location>
</feature>
<feature type="region of interest" description="Disordered" evidence="1">
    <location>
        <begin position="517"/>
        <end position="547"/>
    </location>
</feature>
<evidence type="ECO:0000313" key="3">
    <source>
        <dbReference type="Proteomes" id="UP001620645"/>
    </source>
</evidence>
<evidence type="ECO:0008006" key="4">
    <source>
        <dbReference type="Google" id="ProtNLM"/>
    </source>
</evidence>
<feature type="region of interest" description="Disordered" evidence="1">
    <location>
        <begin position="632"/>
        <end position="663"/>
    </location>
</feature>
<feature type="compositionally biased region" description="Basic and acidic residues" evidence="1">
    <location>
        <begin position="592"/>
        <end position="617"/>
    </location>
</feature>
<feature type="compositionally biased region" description="Low complexity" evidence="1">
    <location>
        <begin position="49"/>
        <end position="61"/>
    </location>
</feature>
<feature type="compositionally biased region" description="Polar residues" evidence="1">
    <location>
        <begin position="645"/>
        <end position="656"/>
    </location>
</feature>
<keyword evidence="3" id="KW-1185">Reference proteome</keyword>
<proteinExistence type="predicted"/>
<accession>A0ABD2J116</accession>
<dbReference type="EMBL" id="JBICCN010000232">
    <property type="protein sequence ID" value="KAL3085216.1"/>
    <property type="molecule type" value="Genomic_DNA"/>
</dbReference>
<feature type="compositionally biased region" description="Polar residues" evidence="1">
    <location>
        <begin position="62"/>
        <end position="77"/>
    </location>
</feature>
<feature type="region of interest" description="Disordered" evidence="1">
    <location>
        <begin position="225"/>
        <end position="245"/>
    </location>
</feature>
<feature type="compositionally biased region" description="Basic and acidic residues" evidence="1">
    <location>
        <begin position="536"/>
        <end position="547"/>
    </location>
</feature>
<evidence type="ECO:0000313" key="2">
    <source>
        <dbReference type="EMBL" id="KAL3085216.1"/>
    </source>
</evidence>
<dbReference type="Proteomes" id="UP001620645">
    <property type="component" value="Unassembled WGS sequence"/>
</dbReference>
<evidence type="ECO:0000256" key="1">
    <source>
        <dbReference type="SAM" id="MobiDB-lite"/>
    </source>
</evidence>
<reference evidence="2 3" key="1">
    <citation type="submission" date="2024-10" db="EMBL/GenBank/DDBJ databases">
        <authorList>
            <person name="Kim D."/>
        </authorList>
    </citation>
    <scope>NUCLEOTIDE SEQUENCE [LARGE SCALE GENOMIC DNA]</scope>
    <source>
        <strain evidence="2">Taebaek</strain>
    </source>
</reference>
<comment type="caution">
    <text evidence="2">The sequence shown here is derived from an EMBL/GenBank/DDBJ whole genome shotgun (WGS) entry which is preliminary data.</text>
</comment>
<gene>
    <name evidence="2" type="ORF">niasHS_010285</name>
</gene>
<sequence>MNYGDPAQQQQQQQQQYFVQRVPQQTQRMAFPPQQQMQQPSVGGMMVPQQQQQQQAQQQQQSRQTMVYPSPHQQQQMMRMPAQHIYNTQQQQQGMGTQQQQQQQQFKNFLQSLPPGLQAQINAEKDPERKKQIIHLVHSQRQQHQQQMFEQQQQQHMAMMGAQGGTVHNQPGPMAMRPMAAQRMPMVQPTNGTTSIIFATTTNAQPMPQQSAQNVHFQRIPSQSSFVTHSSSPTPMGTANNYQPRVSSASSHASQMFMSGQQQQMPGGGAQIRAVTTTAPGTVNQSQQFVQQQQQMSQQQFHRQQQQQFEQMPVHMAAQQQIKSDNGMVGSYQIGTPTAPSAGDSGAASQNRMTTSTIVVKTESGLTTAMGSTSVRTPAGAIDGPPSADSHPPSVGTANGMATGRPGSVQQQSGTAASQVDTEEPEYKMLLKKLCKYHADVKRLLGRFELDTLPGVEMKIKASLVNVIQVMEGTRKGGPVTKTLLQKLLSNVQTVLERHHISRHLFSIAKKLSTLAPPHNGTSANGGGGTTPTTAPKEEPFETDPWRNVRHMAIKLPDSVLTILEDEKKGTAAEKQPKKADDGGPETADSESGGKEWTVRKRIRQQNEDGKDEGPPAKKSLLERVAESFEAAQNPALPSVENEHSLSTSASEQQQKQPDRQHRHFRISCLDGTELVLKRTISVELSKAIGMGFAVHTEGTDIEPPISRNSPAIQIRFEWRGSGKMTKGEKEETSFLSTTTSPCSLDVLMPVSFPDAPLELFLHHHQLATAVPSPQMECLMDKIDSGTVDMYSLDALLSEWANCTDSLTDEDTDNEEH</sequence>
<feature type="compositionally biased region" description="Basic and acidic residues" evidence="1">
    <location>
        <begin position="568"/>
        <end position="582"/>
    </location>
</feature>
<feature type="region of interest" description="Disordered" evidence="1">
    <location>
        <begin position="568"/>
        <end position="617"/>
    </location>
</feature>
<feature type="compositionally biased region" description="Polar residues" evidence="1">
    <location>
        <begin position="408"/>
        <end position="420"/>
    </location>
</feature>
<dbReference type="AlphaFoldDB" id="A0ABD2J116"/>
<feature type="region of interest" description="Disordered" evidence="1">
    <location>
        <begin position="369"/>
        <end position="422"/>
    </location>
</feature>
<feature type="compositionally biased region" description="Low complexity" evidence="1">
    <location>
        <begin position="8"/>
        <end position="40"/>
    </location>
</feature>
<protein>
    <recommendedName>
        <fullName evidence="4">Mediator complex subunit 15</fullName>
    </recommendedName>
</protein>